<proteinExistence type="predicted"/>
<comment type="caution">
    <text evidence="2">The sequence shown here is derived from an EMBL/GenBank/DDBJ whole genome shotgun (WGS) entry which is preliminary data.</text>
</comment>
<dbReference type="Proteomes" id="UP000282515">
    <property type="component" value="Unassembled WGS sequence"/>
</dbReference>
<dbReference type="Gene3D" id="3.20.80.10">
    <property type="entry name" value="Regulatory factor, effector binding domain"/>
    <property type="match status" value="1"/>
</dbReference>
<dbReference type="InterPro" id="IPR011256">
    <property type="entry name" value="Reg_factor_effector_dom_sf"/>
</dbReference>
<evidence type="ECO:0000313" key="3">
    <source>
        <dbReference type="Proteomes" id="UP000282515"/>
    </source>
</evidence>
<evidence type="ECO:0000313" key="2">
    <source>
        <dbReference type="EMBL" id="RLV56107.1"/>
    </source>
</evidence>
<dbReference type="AlphaFoldDB" id="A0A3L8PL73"/>
<dbReference type="InterPro" id="IPR008319">
    <property type="entry name" value="GyrI-like_CCH_Lin2189-like"/>
</dbReference>
<dbReference type="EMBL" id="RDBF01000004">
    <property type="protein sequence ID" value="RLV56107.1"/>
    <property type="molecule type" value="Genomic_DNA"/>
</dbReference>
<reference evidence="2 3" key="1">
    <citation type="submission" date="2018-10" db="EMBL/GenBank/DDBJ databases">
        <title>Aeromicrobium sp. 9W16Y-2 whole genome shotgun sequence.</title>
        <authorList>
            <person name="Li F."/>
        </authorList>
    </citation>
    <scope>NUCLEOTIDE SEQUENCE [LARGE SCALE GENOMIC DNA]</scope>
    <source>
        <strain evidence="2 3">9W16Y-2</strain>
    </source>
</reference>
<sequence>MVPRYRARFPRRKRTGVTGQCQTGAVKVNVAKELDSYRAKQGEFRILDVPELRYLMIDGHGDPNTSQEYADALAALYPVAYTLKFASKRELGRDYVVPPLEGLWWADDMSVFTSARDKSRWDWTMMILVPEWITRELIDAAIEQVASKRRPARLDDFRWDSLREGRCVQTLHVGPFDDEADVLARMHEEFIPENGFRMVSTHHEIYLSDPRRTAPERLRTILRQPVAD</sequence>
<dbReference type="PIRSF" id="PIRSF031644">
    <property type="entry name" value="UCP031644"/>
    <property type="match status" value="1"/>
</dbReference>
<dbReference type="SUPFAM" id="SSF55136">
    <property type="entry name" value="Probable bacterial effector-binding domain"/>
    <property type="match status" value="1"/>
</dbReference>
<protein>
    <recommendedName>
        <fullName evidence="1">GyrI-like small molecule binding domain-containing protein</fullName>
    </recommendedName>
</protein>
<accession>A0A3L8PL73</accession>
<name>A0A3L8PL73_9ACTN</name>
<evidence type="ECO:0000259" key="1">
    <source>
        <dbReference type="Pfam" id="PF06445"/>
    </source>
</evidence>
<keyword evidence="3" id="KW-1185">Reference proteome</keyword>
<dbReference type="Pfam" id="PF06445">
    <property type="entry name" value="GyrI-like"/>
    <property type="match status" value="1"/>
</dbReference>
<dbReference type="OrthoDB" id="4772335at2"/>
<feature type="domain" description="GyrI-like small molecule binding" evidence="1">
    <location>
        <begin position="43"/>
        <end position="222"/>
    </location>
</feature>
<gene>
    <name evidence="2" type="ORF">D9V41_06590</name>
</gene>
<dbReference type="InterPro" id="IPR029442">
    <property type="entry name" value="GyrI-like"/>
</dbReference>
<organism evidence="2 3">
    <name type="scientific">Aeromicrobium phragmitis</name>
    <dbReference type="NCBI Taxonomy" id="2478914"/>
    <lineage>
        <taxon>Bacteria</taxon>
        <taxon>Bacillati</taxon>
        <taxon>Actinomycetota</taxon>
        <taxon>Actinomycetes</taxon>
        <taxon>Propionibacteriales</taxon>
        <taxon>Nocardioidaceae</taxon>
        <taxon>Aeromicrobium</taxon>
    </lineage>
</organism>